<proteinExistence type="predicted"/>
<sequence length="70" mass="8148">MDGDGMDCQDENEMDGEEEELEDTTTQDEKQVWNYFLISYAFVLCLQILVLLRLNGAILPDCYCESRVLY</sequence>
<evidence type="ECO:0000313" key="4">
    <source>
        <dbReference type="Proteomes" id="UP000270094"/>
    </source>
</evidence>
<feature type="transmembrane region" description="Helical" evidence="2">
    <location>
        <begin position="32"/>
        <end position="52"/>
    </location>
</feature>
<protein>
    <submittedName>
        <fullName evidence="3">Uncharacterized protein</fullName>
    </submittedName>
</protein>
<keyword evidence="4" id="KW-1185">Reference proteome</keyword>
<dbReference type="EMBL" id="UYYB01131584">
    <property type="protein sequence ID" value="VDM84620.1"/>
    <property type="molecule type" value="Genomic_DNA"/>
</dbReference>
<gene>
    <name evidence="3" type="ORF">SVUK_LOCUS19618</name>
</gene>
<dbReference type="Proteomes" id="UP000270094">
    <property type="component" value="Unassembled WGS sequence"/>
</dbReference>
<keyword evidence="2" id="KW-0472">Membrane</keyword>
<dbReference type="AlphaFoldDB" id="A0A3P7JG99"/>
<feature type="region of interest" description="Disordered" evidence="1">
    <location>
        <begin position="1"/>
        <end position="26"/>
    </location>
</feature>
<evidence type="ECO:0000256" key="1">
    <source>
        <dbReference type="SAM" id="MobiDB-lite"/>
    </source>
</evidence>
<organism evidence="3 4">
    <name type="scientific">Strongylus vulgaris</name>
    <name type="common">Blood worm</name>
    <dbReference type="NCBI Taxonomy" id="40348"/>
    <lineage>
        <taxon>Eukaryota</taxon>
        <taxon>Metazoa</taxon>
        <taxon>Ecdysozoa</taxon>
        <taxon>Nematoda</taxon>
        <taxon>Chromadorea</taxon>
        <taxon>Rhabditida</taxon>
        <taxon>Rhabditina</taxon>
        <taxon>Rhabditomorpha</taxon>
        <taxon>Strongyloidea</taxon>
        <taxon>Strongylidae</taxon>
        <taxon>Strongylus</taxon>
    </lineage>
</organism>
<name>A0A3P7JG99_STRVU</name>
<keyword evidence="2" id="KW-0812">Transmembrane</keyword>
<keyword evidence="2" id="KW-1133">Transmembrane helix</keyword>
<evidence type="ECO:0000313" key="3">
    <source>
        <dbReference type="EMBL" id="VDM84620.1"/>
    </source>
</evidence>
<reference evidence="3 4" key="1">
    <citation type="submission" date="2018-11" db="EMBL/GenBank/DDBJ databases">
        <authorList>
            <consortium name="Pathogen Informatics"/>
        </authorList>
    </citation>
    <scope>NUCLEOTIDE SEQUENCE [LARGE SCALE GENOMIC DNA]</scope>
</reference>
<accession>A0A3P7JG99</accession>
<evidence type="ECO:0000256" key="2">
    <source>
        <dbReference type="SAM" id="Phobius"/>
    </source>
</evidence>